<sequence>MAEAAVHTAQPDDMNQIARIQVETWRAAYASLLPEEVLAGLDQAEIADVWQATVKQGGATVYVATEGTWTVGFCAAGPAPDSEIADVDGKLPEDADEVGVIATLLVEPRWGRRGHGGRLLATAASGLRAIGKSRGVVWVPENDDVSVAFYERAGWQRDGMVRTLDAGGRPLREIRLTGELNLRLT</sequence>
<evidence type="ECO:0000313" key="4">
    <source>
        <dbReference type="EMBL" id="SMD11066.1"/>
    </source>
</evidence>
<dbReference type="Pfam" id="PF00583">
    <property type="entry name" value="Acetyltransf_1"/>
    <property type="match status" value="1"/>
</dbReference>
<dbReference type="PROSITE" id="PS51186">
    <property type="entry name" value="GNAT"/>
    <property type="match status" value="1"/>
</dbReference>
<keyword evidence="5" id="KW-1185">Reference proteome</keyword>
<dbReference type="InterPro" id="IPR000182">
    <property type="entry name" value="GNAT_dom"/>
</dbReference>
<reference evidence="4 5" key="1">
    <citation type="submission" date="2017-04" db="EMBL/GenBank/DDBJ databases">
        <authorList>
            <person name="Afonso C.L."/>
            <person name="Miller P.J."/>
            <person name="Scott M.A."/>
            <person name="Spackman E."/>
            <person name="Goraichik I."/>
            <person name="Dimitrov K.M."/>
            <person name="Suarez D.L."/>
            <person name="Swayne D.E."/>
        </authorList>
    </citation>
    <scope>NUCLEOTIDE SEQUENCE [LARGE SCALE GENOMIC DNA]</scope>
    <source>
        <strain evidence="4 5">DSM 43828</strain>
    </source>
</reference>
<evidence type="ECO:0000256" key="1">
    <source>
        <dbReference type="ARBA" id="ARBA00022679"/>
    </source>
</evidence>
<dbReference type="PANTHER" id="PTHR43877">
    <property type="entry name" value="AMINOALKYLPHOSPHONATE N-ACETYLTRANSFERASE-RELATED-RELATED"/>
    <property type="match status" value="1"/>
</dbReference>
<proteinExistence type="predicted"/>
<dbReference type="SUPFAM" id="SSF55729">
    <property type="entry name" value="Acyl-CoA N-acyltransferases (Nat)"/>
    <property type="match status" value="1"/>
</dbReference>
<protein>
    <submittedName>
        <fullName evidence="4">Ribosomal protein S18 acetylase RimI</fullName>
    </submittedName>
</protein>
<dbReference type="InterPro" id="IPR050832">
    <property type="entry name" value="Bact_Acetyltransf"/>
</dbReference>
<dbReference type="GO" id="GO:0005840">
    <property type="term" value="C:ribosome"/>
    <property type="evidence" value="ECO:0007669"/>
    <property type="project" value="UniProtKB-KW"/>
</dbReference>
<name>A0A1W2EP64_KIBAR</name>
<dbReference type="Proteomes" id="UP000192674">
    <property type="component" value="Unassembled WGS sequence"/>
</dbReference>
<keyword evidence="2" id="KW-0012">Acyltransferase</keyword>
<dbReference type="EMBL" id="FWXV01000003">
    <property type="protein sequence ID" value="SMD11066.1"/>
    <property type="molecule type" value="Genomic_DNA"/>
</dbReference>
<feature type="domain" description="N-acetyltransferase" evidence="3">
    <location>
        <begin position="4"/>
        <end position="178"/>
    </location>
</feature>
<dbReference type="PANTHER" id="PTHR43877:SF1">
    <property type="entry name" value="ACETYLTRANSFERASE"/>
    <property type="match status" value="1"/>
</dbReference>
<keyword evidence="1" id="KW-0808">Transferase</keyword>
<evidence type="ECO:0000256" key="2">
    <source>
        <dbReference type="ARBA" id="ARBA00023315"/>
    </source>
</evidence>
<organism evidence="4 5">
    <name type="scientific">Kibdelosporangium aridum</name>
    <dbReference type="NCBI Taxonomy" id="2030"/>
    <lineage>
        <taxon>Bacteria</taxon>
        <taxon>Bacillati</taxon>
        <taxon>Actinomycetota</taxon>
        <taxon>Actinomycetes</taxon>
        <taxon>Pseudonocardiales</taxon>
        <taxon>Pseudonocardiaceae</taxon>
        <taxon>Kibdelosporangium</taxon>
    </lineage>
</organism>
<dbReference type="AlphaFoldDB" id="A0A1W2EP64"/>
<dbReference type="InterPro" id="IPR016181">
    <property type="entry name" value="Acyl_CoA_acyltransferase"/>
</dbReference>
<dbReference type="Gene3D" id="3.40.630.30">
    <property type="match status" value="1"/>
</dbReference>
<keyword evidence="4" id="KW-0687">Ribonucleoprotein</keyword>
<keyword evidence="4" id="KW-0689">Ribosomal protein</keyword>
<accession>A0A1W2EP64</accession>
<evidence type="ECO:0000313" key="5">
    <source>
        <dbReference type="Proteomes" id="UP000192674"/>
    </source>
</evidence>
<dbReference type="GO" id="GO:0016747">
    <property type="term" value="F:acyltransferase activity, transferring groups other than amino-acyl groups"/>
    <property type="evidence" value="ECO:0007669"/>
    <property type="project" value="InterPro"/>
</dbReference>
<dbReference type="RefSeq" id="WP_084428907.1">
    <property type="nucleotide sequence ID" value="NZ_FWXV01000003.1"/>
</dbReference>
<evidence type="ECO:0000259" key="3">
    <source>
        <dbReference type="PROSITE" id="PS51186"/>
    </source>
</evidence>
<gene>
    <name evidence="4" type="ORF">SAMN05661093_04733</name>
</gene>
<dbReference type="OrthoDB" id="5243635at2"/>